<proteinExistence type="predicted"/>
<name>A0A166C766_9AGAM</name>
<feature type="compositionally biased region" description="Basic residues" evidence="1">
    <location>
        <begin position="59"/>
        <end position="79"/>
    </location>
</feature>
<keyword evidence="3" id="KW-1185">Reference proteome</keyword>
<organism evidence="2 3">
    <name type="scientific">Athelia psychrophila</name>
    <dbReference type="NCBI Taxonomy" id="1759441"/>
    <lineage>
        <taxon>Eukaryota</taxon>
        <taxon>Fungi</taxon>
        <taxon>Dikarya</taxon>
        <taxon>Basidiomycota</taxon>
        <taxon>Agaricomycotina</taxon>
        <taxon>Agaricomycetes</taxon>
        <taxon>Agaricomycetidae</taxon>
        <taxon>Atheliales</taxon>
        <taxon>Atheliaceae</taxon>
        <taxon>Athelia</taxon>
    </lineage>
</organism>
<evidence type="ECO:0000256" key="1">
    <source>
        <dbReference type="SAM" id="MobiDB-lite"/>
    </source>
</evidence>
<dbReference type="AlphaFoldDB" id="A0A166C766"/>
<dbReference type="EMBL" id="KV417634">
    <property type="protein sequence ID" value="KZP13362.1"/>
    <property type="molecule type" value="Genomic_DNA"/>
</dbReference>
<sequence length="93" mass="10567">MHNGRATNGRIGHFRLFSAHRARVTRPCTTMPLYPHRVGPDPLLTIPTSIFTHHPAQPRQHRPAPHSLQRNHARVRVAQRRAGPPPQHVVSIH</sequence>
<feature type="non-terminal residue" evidence="2">
    <location>
        <position position="93"/>
    </location>
</feature>
<dbReference type="Proteomes" id="UP000076532">
    <property type="component" value="Unassembled WGS sequence"/>
</dbReference>
<protein>
    <submittedName>
        <fullName evidence="2">Uncharacterized protein</fullName>
    </submittedName>
</protein>
<accession>A0A166C766</accession>
<evidence type="ECO:0000313" key="3">
    <source>
        <dbReference type="Proteomes" id="UP000076532"/>
    </source>
</evidence>
<gene>
    <name evidence="2" type="ORF">FIBSPDRAFT_869377</name>
</gene>
<evidence type="ECO:0000313" key="2">
    <source>
        <dbReference type="EMBL" id="KZP13362.1"/>
    </source>
</evidence>
<feature type="region of interest" description="Disordered" evidence="1">
    <location>
        <begin position="54"/>
        <end position="93"/>
    </location>
</feature>
<reference evidence="2 3" key="1">
    <citation type="journal article" date="2016" name="Mol. Biol. Evol.">
        <title>Comparative Genomics of Early-Diverging Mushroom-Forming Fungi Provides Insights into the Origins of Lignocellulose Decay Capabilities.</title>
        <authorList>
            <person name="Nagy L.G."/>
            <person name="Riley R."/>
            <person name="Tritt A."/>
            <person name="Adam C."/>
            <person name="Daum C."/>
            <person name="Floudas D."/>
            <person name="Sun H."/>
            <person name="Yadav J.S."/>
            <person name="Pangilinan J."/>
            <person name="Larsson K.H."/>
            <person name="Matsuura K."/>
            <person name="Barry K."/>
            <person name="Labutti K."/>
            <person name="Kuo R."/>
            <person name="Ohm R.A."/>
            <person name="Bhattacharya S.S."/>
            <person name="Shirouzu T."/>
            <person name="Yoshinaga Y."/>
            <person name="Martin F.M."/>
            <person name="Grigoriev I.V."/>
            <person name="Hibbett D.S."/>
        </authorList>
    </citation>
    <scope>NUCLEOTIDE SEQUENCE [LARGE SCALE GENOMIC DNA]</scope>
    <source>
        <strain evidence="2 3">CBS 109695</strain>
    </source>
</reference>